<evidence type="ECO:0000256" key="3">
    <source>
        <dbReference type="ARBA" id="ARBA00022989"/>
    </source>
</evidence>
<sequence length="151" mass="17505">MSTSIPRIPPPIFFLIGLIAMILLSSFVPIGRWLHFPWRYIGIIIIVLGFSLGLGSGMFFRKLGTNLRPGTRATLIVTKRPFKYTRNPMYLGLITMLIGTSILLGTFSPLIVIPIFFLILHTQFVLREEKWMTEWFGEPYLEYKKKTPRWL</sequence>
<keyword evidence="2 5" id="KW-0812">Transmembrane</keyword>
<feature type="transmembrane region" description="Helical" evidence="5">
    <location>
        <begin position="40"/>
        <end position="60"/>
    </location>
</feature>
<evidence type="ECO:0000256" key="2">
    <source>
        <dbReference type="ARBA" id="ARBA00022692"/>
    </source>
</evidence>
<evidence type="ECO:0000256" key="1">
    <source>
        <dbReference type="ARBA" id="ARBA00004127"/>
    </source>
</evidence>
<evidence type="ECO:0000313" key="6">
    <source>
        <dbReference type="EMBL" id="SEM76560.1"/>
    </source>
</evidence>
<organism evidence="6 7">
    <name type="scientific">Chitinophaga rupis</name>
    <dbReference type="NCBI Taxonomy" id="573321"/>
    <lineage>
        <taxon>Bacteria</taxon>
        <taxon>Pseudomonadati</taxon>
        <taxon>Bacteroidota</taxon>
        <taxon>Chitinophagia</taxon>
        <taxon>Chitinophagales</taxon>
        <taxon>Chitinophagaceae</taxon>
        <taxon>Chitinophaga</taxon>
    </lineage>
</organism>
<evidence type="ECO:0000256" key="4">
    <source>
        <dbReference type="ARBA" id="ARBA00023136"/>
    </source>
</evidence>
<feature type="transmembrane region" description="Helical" evidence="5">
    <location>
        <begin position="12"/>
        <end position="34"/>
    </location>
</feature>
<dbReference type="InterPro" id="IPR007318">
    <property type="entry name" value="Phopholipid_MeTrfase"/>
</dbReference>
<dbReference type="Gene3D" id="1.20.120.1630">
    <property type="match status" value="1"/>
</dbReference>
<dbReference type="OrthoDB" id="9809773at2"/>
<dbReference type="PANTHER" id="PTHR12714:SF11">
    <property type="entry name" value="PROTEIN C-TERMINAL S-ISOPRENYLCYSTEINE CARBOXYL O-METHYLTRANSFERASE"/>
    <property type="match status" value="1"/>
</dbReference>
<keyword evidence="6" id="KW-0489">Methyltransferase</keyword>
<keyword evidence="6" id="KW-0808">Transferase</keyword>
<dbReference type="Pfam" id="PF04191">
    <property type="entry name" value="PEMT"/>
    <property type="match status" value="1"/>
</dbReference>
<accession>A0A1H8B0V2</accession>
<comment type="subcellular location">
    <subcellularLocation>
        <location evidence="1">Endomembrane system</location>
        <topology evidence="1">Multi-pass membrane protein</topology>
    </subcellularLocation>
</comment>
<dbReference type="AlphaFoldDB" id="A0A1H8B0V2"/>
<dbReference type="Proteomes" id="UP000198984">
    <property type="component" value="Unassembled WGS sequence"/>
</dbReference>
<dbReference type="EMBL" id="FOBB01000006">
    <property type="protein sequence ID" value="SEM76560.1"/>
    <property type="molecule type" value="Genomic_DNA"/>
</dbReference>
<keyword evidence="7" id="KW-1185">Reference proteome</keyword>
<evidence type="ECO:0000313" key="7">
    <source>
        <dbReference type="Proteomes" id="UP000198984"/>
    </source>
</evidence>
<gene>
    <name evidence="6" type="ORF">SAMN04488505_10684</name>
</gene>
<dbReference type="GO" id="GO:0032259">
    <property type="term" value="P:methylation"/>
    <property type="evidence" value="ECO:0007669"/>
    <property type="project" value="UniProtKB-KW"/>
</dbReference>
<dbReference type="STRING" id="573321.SAMN04488505_10684"/>
<dbReference type="GO" id="GO:0012505">
    <property type="term" value="C:endomembrane system"/>
    <property type="evidence" value="ECO:0007669"/>
    <property type="project" value="UniProtKB-SubCell"/>
</dbReference>
<feature type="transmembrane region" description="Helical" evidence="5">
    <location>
        <begin position="89"/>
        <end position="120"/>
    </location>
</feature>
<dbReference type="GO" id="GO:0008168">
    <property type="term" value="F:methyltransferase activity"/>
    <property type="evidence" value="ECO:0007669"/>
    <property type="project" value="UniProtKB-KW"/>
</dbReference>
<dbReference type="PANTHER" id="PTHR12714">
    <property type="entry name" value="PROTEIN-S ISOPRENYLCYSTEINE O-METHYLTRANSFERASE"/>
    <property type="match status" value="1"/>
</dbReference>
<dbReference type="RefSeq" id="WP_089917343.1">
    <property type="nucleotide sequence ID" value="NZ_FOBB01000006.1"/>
</dbReference>
<reference evidence="6 7" key="1">
    <citation type="submission" date="2016-10" db="EMBL/GenBank/DDBJ databases">
        <authorList>
            <person name="de Groot N.N."/>
        </authorList>
    </citation>
    <scope>NUCLEOTIDE SEQUENCE [LARGE SCALE GENOMIC DNA]</scope>
    <source>
        <strain evidence="6 7">DSM 21039</strain>
    </source>
</reference>
<keyword evidence="3 5" id="KW-1133">Transmembrane helix</keyword>
<keyword evidence="4 5" id="KW-0472">Membrane</keyword>
<evidence type="ECO:0000256" key="5">
    <source>
        <dbReference type="SAM" id="Phobius"/>
    </source>
</evidence>
<proteinExistence type="predicted"/>
<protein>
    <submittedName>
        <fullName evidence="6">Protein-S-isoprenylcysteine O-methyltransferase Ste14</fullName>
    </submittedName>
</protein>
<name>A0A1H8B0V2_9BACT</name>